<feature type="region of interest" description="Disordered" evidence="1">
    <location>
        <begin position="1"/>
        <end position="21"/>
    </location>
</feature>
<name>A0ABP5EAQ1_9ACTN</name>
<reference evidence="3" key="1">
    <citation type="journal article" date="2019" name="Int. J. Syst. Evol. Microbiol.">
        <title>The Global Catalogue of Microorganisms (GCM) 10K type strain sequencing project: providing services to taxonomists for standard genome sequencing and annotation.</title>
        <authorList>
            <consortium name="The Broad Institute Genomics Platform"/>
            <consortium name="The Broad Institute Genome Sequencing Center for Infectious Disease"/>
            <person name="Wu L."/>
            <person name="Ma J."/>
        </authorList>
    </citation>
    <scope>NUCLEOTIDE SEQUENCE [LARGE SCALE GENOMIC DNA]</scope>
    <source>
        <strain evidence="3">JCM 16013</strain>
    </source>
</reference>
<keyword evidence="3" id="KW-1185">Reference proteome</keyword>
<protein>
    <submittedName>
        <fullName evidence="2">Uncharacterized protein</fullName>
    </submittedName>
</protein>
<evidence type="ECO:0000313" key="3">
    <source>
        <dbReference type="Proteomes" id="UP001499854"/>
    </source>
</evidence>
<organism evidence="2 3">
    <name type="scientific">Catenulispora subtropica</name>
    <dbReference type="NCBI Taxonomy" id="450798"/>
    <lineage>
        <taxon>Bacteria</taxon>
        <taxon>Bacillati</taxon>
        <taxon>Actinomycetota</taxon>
        <taxon>Actinomycetes</taxon>
        <taxon>Catenulisporales</taxon>
        <taxon>Catenulisporaceae</taxon>
        <taxon>Catenulispora</taxon>
    </lineage>
</organism>
<dbReference type="Proteomes" id="UP001499854">
    <property type="component" value="Unassembled WGS sequence"/>
</dbReference>
<proteinExistence type="predicted"/>
<comment type="caution">
    <text evidence="2">The sequence shown here is derived from an EMBL/GenBank/DDBJ whole genome shotgun (WGS) entry which is preliminary data.</text>
</comment>
<accession>A0ABP5EAQ1</accession>
<evidence type="ECO:0000313" key="2">
    <source>
        <dbReference type="EMBL" id="GAA1993712.1"/>
    </source>
</evidence>
<dbReference type="EMBL" id="BAAAQM010000050">
    <property type="protein sequence ID" value="GAA1993712.1"/>
    <property type="molecule type" value="Genomic_DNA"/>
</dbReference>
<evidence type="ECO:0000256" key="1">
    <source>
        <dbReference type="SAM" id="MobiDB-lite"/>
    </source>
</evidence>
<gene>
    <name evidence="2" type="ORF">GCM10009838_67320</name>
</gene>
<sequence length="83" mass="8223">MDAASNALNGLNPGDPASGKKMLQDIAAKMHDAAGKSKKPDAASAINKLGDDYAKIANSLGSGTPDMSSLRTDATAMGTACAG</sequence>